<organism evidence="1 2">
    <name type="scientific">Sphingomonas molluscorum</name>
    <dbReference type="NCBI Taxonomy" id="418184"/>
    <lineage>
        <taxon>Bacteria</taxon>
        <taxon>Pseudomonadati</taxon>
        <taxon>Pseudomonadota</taxon>
        <taxon>Alphaproteobacteria</taxon>
        <taxon>Sphingomonadales</taxon>
        <taxon>Sphingomonadaceae</taxon>
        <taxon>Sphingomonas</taxon>
    </lineage>
</organism>
<name>A0ABU8Q6T1_9SPHN</name>
<dbReference type="Proteomes" id="UP001380365">
    <property type="component" value="Unassembled WGS sequence"/>
</dbReference>
<evidence type="ECO:0000313" key="2">
    <source>
        <dbReference type="Proteomes" id="UP001380365"/>
    </source>
</evidence>
<sequence>MTAQVSRVEVRAPGLTVTLDAKGSDEPVANIAVEGQKLKSFEVSPVAYARFLERIEMFKSASGPTDERSKRFLSETCPADTPYVTDAGMISIRWIGAGLDRIYVAELGCDPRQNADRNRRLRAVVNDLPISFGPKAV</sequence>
<dbReference type="EMBL" id="JBBGZA010000001">
    <property type="protein sequence ID" value="MEJ5095217.1"/>
    <property type="molecule type" value="Genomic_DNA"/>
</dbReference>
<protein>
    <submittedName>
        <fullName evidence="1">Uncharacterized protein</fullName>
    </submittedName>
</protein>
<gene>
    <name evidence="1" type="ORF">WH159_11800</name>
</gene>
<accession>A0ABU8Q6T1</accession>
<keyword evidence="2" id="KW-1185">Reference proteome</keyword>
<dbReference type="RefSeq" id="WP_132881930.1">
    <property type="nucleotide sequence ID" value="NZ_JBBGZA010000001.1"/>
</dbReference>
<proteinExistence type="predicted"/>
<comment type="caution">
    <text evidence="1">The sequence shown here is derived from an EMBL/GenBank/DDBJ whole genome shotgun (WGS) entry which is preliminary data.</text>
</comment>
<evidence type="ECO:0000313" key="1">
    <source>
        <dbReference type="EMBL" id="MEJ5095217.1"/>
    </source>
</evidence>
<reference evidence="1 2" key="1">
    <citation type="submission" date="2023-12" db="EMBL/GenBank/DDBJ databases">
        <title>Gut-associated functions are favored during microbiome assembly across C. elegans life.</title>
        <authorList>
            <person name="Zimmermann J."/>
        </authorList>
    </citation>
    <scope>NUCLEOTIDE SEQUENCE [LARGE SCALE GENOMIC DNA]</scope>
    <source>
        <strain evidence="1 2">JUb134</strain>
    </source>
</reference>